<evidence type="ECO:0000313" key="1">
    <source>
        <dbReference type="EMBL" id="ABD96939.1"/>
    </source>
</evidence>
<dbReference type="EMBL" id="DQ415922">
    <property type="protein sequence ID" value="ABD96939.1"/>
    <property type="molecule type" value="Genomic_DNA"/>
</dbReference>
<sequence>MKLGLVLGFTFGPVAQSDDTSSFVFPCLTMMTQTPRYSVENGKPEYIVTCSSPLPRHSFM</sequence>
<name>Q1KUP7_9ROSI</name>
<reference evidence="1" key="1">
    <citation type="journal article" date="2006" name="Plant Cell">
        <title>Independent ancient polyploidy events in the sister families Brassicaceae and Cleomaceae.</title>
        <authorList>
            <person name="Schranz M.E."/>
            <person name="Mitchell-Olds T."/>
        </authorList>
    </citation>
    <scope>NUCLEOTIDE SEQUENCE</scope>
</reference>
<organism evidence="1">
    <name type="scientific">Tarenaya spinosa</name>
    <dbReference type="NCBI Taxonomy" id="228870"/>
    <lineage>
        <taxon>Eukaryota</taxon>
        <taxon>Viridiplantae</taxon>
        <taxon>Streptophyta</taxon>
        <taxon>Embryophyta</taxon>
        <taxon>Tracheophyta</taxon>
        <taxon>Spermatophyta</taxon>
        <taxon>Magnoliopsida</taxon>
        <taxon>eudicotyledons</taxon>
        <taxon>Gunneridae</taxon>
        <taxon>Pentapetalae</taxon>
        <taxon>rosids</taxon>
        <taxon>malvids</taxon>
        <taxon>Brassicales</taxon>
        <taxon>Cleomaceae</taxon>
        <taxon>New World clade</taxon>
        <taxon>Tarenaya</taxon>
    </lineage>
</organism>
<protein>
    <submittedName>
        <fullName evidence="1">Uncharacterized protein</fullName>
    </submittedName>
</protein>
<dbReference type="AlphaFoldDB" id="Q1KUP7"/>
<accession>Q1KUP7</accession>
<proteinExistence type="predicted"/>